<evidence type="ECO:0000313" key="8">
    <source>
        <dbReference type="EMBL" id="QGW28262.1"/>
    </source>
</evidence>
<evidence type="ECO:0000256" key="5">
    <source>
        <dbReference type="ARBA" id="ARBA00048200"/>
    </source>
</evidence>
<evidence type="ECO:0000259" key="7">
    <source>
        <dbReference type="Pfam" id="PF04321"/>
    </source>
</evidence>
<sequence length="283" mass="30943">MKIVVTGANGQLGKCMQDVASNFPALQCIFLGREHCDLQQFGMVSQVLQALKPDWVINAAAYTAVDKAEQETQAADLINGEAVGHLAKVCKDIAAKLIHVSTDYVFDGTATQPYVETDAVHPVGAYGKSKLIGEQLIQQLYADGAVIVRTSWVYSRHGANFVKTMLRLMKEKESIGVVNDQLGSPTYAIDLANALLSICQHPKFVPGIFHYSNSGIISWYDFAVAIREISGLNCKVNAITTAEFPTPAKRPEWSVLNCNKIQTTYGCAIPEWKASLQQCMTLL</sequence>
<comment type="catalytic activity">
    <reaction evidence="5">
        <text>dTDP-beta-L-rhamnose + NADP(+) = dTDP-4-dehydro-beta-L-rhamnose + NADPH + H(+)</text>
        <dbReference type="Rhea" id="RHEA:21796"/>
        <dbReference type="ChEBI" id="CHEBI:15378"/>
        <dbReference type="ChEBI" id="CHEBI:57510"/>
        <dbReference type="ChEBI" id="CHEBI:57783"/>
        <dbReference type="ChEBI" id="CHEBI:58349"/>
        <dbReference type="ChEBI" id="CHEBI:62830"/>
        <dbReference type="EC" id="1.1.1.133"/>
    </reaction>
</comment>
<comment type="similarity">
    <text evidence="2 6">Belongs to the dTDP-4-dehydrorhamnose reductase family.</text>
</comment>
<dbReference type="Gene3D" id="3.40.50.720">
    <property type="entry name" value="NAD(P)-binding Rossmann-like Domain"/>
    <property type="match status" value="1"/>
</dbReference>
<evidence type="ECO:0000256" key="1">
    <source>
        <dbReference type="ARBA" id="ARBA00004781"/>
    </source>
</evidence>
<proteinExistence type="inferred from homology"/>
<dbReference type="UniPathway" id="UPA00124"/>
<dbReference type="CDD" id="cd05254">
    <property type="entry name" value="dTDP_HR_like_SDR_e"/>
    <property type="match status" value="1"/>
</dbReference>
<organism evidence="8 9">
    <name type="scientific">Phnomibacter ginsenosidimutans</name>
    <dbReference type="NCBI Taxonomy" id="2676868"/>
    <lineage>
        <taxon>Bacteria</taxon>
        <taxon>Pseudomonadati</taxon>
        <taxon>Bacteroidota</taxon>
        <taxon>Chitinophagia</taxon>
        <taxon>Chitinophagales</taxon>
        <taxon>Chitinophagaceae</taxon>
        <taxon>Phnomibacter</taxon>
    </lineage>
</organism>
<dbReference type="NCBIfam" id="TIGR01214">
    <property type="entry name" value="rmlD"/>
    <property type="match status" value="1"/>
</dbReference>
<dbReference type="PANTHER" id="PTHR10491:SF4">
    <property type="entry name" value="METHIONINE ADENOSYLTRANSFERASE 2 SUBUNIT BETA"/>
    <property type="match status" value="1"/>
</dbReference>
<dbReference type="SUPFAM" id="SSF51735">
    <property type="entry name" value="NAD(P)-binding Rossmann-fold domains"/>
    <property type="match status" value="1"/>
</dbReference>
<dbReference type="RefSeq" id="WP_157478619.1">
    <property type="nucleotide sequence ID" value="NZ_CP046566.1"/>
</dbReference>
<dbReference type="GO" id="GO:0019305">
    <property type="term" value="P:dTDP-rhamnose biosynthetic process"/>
    <property type="evidence" value="ECO:0007669"/>
    <property type="project" value="UniProtKB-UniPathway"/>
</dbReference>
<evidence type="ECO:0000256" key="2">
    <source>
        <dbReference type="ARBA" id="ARBA00010944"/>
    </source>
</evidence>
<dbReference type="GO" id="GO:0008831">
    <property type="term" value="F:dTDP-4-dehydrorhamnose reductase activity"/>
    <property type="evidence" value="ECO:0007669"/>
    <property type="project" value="UniProtKB-EC"/>
</dbReference>
<evidence type="ECO:0000256" key="6">
    <source>
        <dbReference type="RuleBase" id="RU364082"/>
    </source>
</evidence>
<dbReference type="InterPro" id="IPR005913">
    <property type="entry name" value="dTDP_dehydrorham_reduct"/>
</dbReference>
<comment type="pathway">
    <text evidence="1 6">Carbohydrate biosynthesis; dTDP-L-rhamnose biosynthesis.</text>
</comment>
<accession>A0A6I6GMV5</accession>
<keyword evidence="9" id="KW-1185">Reference proteome</keyword>
<dbReference type="Gene3D" id="3.90.25.10">
    <property type="entry name" value="UDP-galactose 4-epimerase, domain 1"/>
    <property type="match status" value="1"/>
</dbReference>
<feature type="domain" description="RmlD-like substrate binding" evidence="7">
    <location>
        <begin position="1"/>
        <end position="281"/>
    </location>
</feature>
<dbReference type="Pfam" id="PF04321">
    <property type="entry name" value="RmlD_sub_bind"/>
    <property type="match status" value="1"/>
</dbReference>
<reference evidence="8 9" key="1">
    <citation type="submission" date="2019-11" db="EMBL/GenBank/DDBJ databases">
        <authorList>
            <person name="Im W.T."/>
        </authorList>
    </citation>
    <scope>NUCLEOTIDE SEQUENCE [LARGE SCALE GENOMIC DNA]</scope>
    <source>
        <strain evidence="8 9">SB-02</strain>
    </source>
</reference>
<dbReference type="InterPro" id="IPR036291">
    <property type="entry name" value="NAD(P)-bd_dom_sf"/>
</dbReference>
<dbReference type="PANTHER" id="PTHR10491">
    <property type="entry name" value="DTDP-4-DEHYDRORHAMNOSE REDUCTASE"/>
    <property type="match status" value="1"/>
</dbReference>
<protein>
    <recommendedName>
        <fullName evidence="4 6">dTDP-4-dehydrorhamnose reductase</fullName>
        <ecNumber evidence="3 6">1.1.1.133</ecNumber>
    </recommendedName>
</protein>
<dbReference type="EMBL" id="CP046566">
    <property type="protein sequence ID" value="QGW28262.1"/>
    <property type="molecule type" value="Genomic_DNA"/>
</dbReference>
<dbReference type="EC" id="1.1.1.133" evidence="3 6"/>
<dbReference type="GO" id="GO:0005829">
    <property type="term" value="C:cytosol"/>
    <property type="evidence" value="ECO:0007669"/>
    <property type="project" value="TreeGrafter"/>
</dbReference>
<comment type="function">
    <text evidence="6">Catalyzes the reduction of dTDP-6-deoxy-L-lyxo-4-hexulose to yield dTDP-L-rhamnose.</text>
</comment>
<dbReference type="KEGG" id="fls:GLV81_09270"/>
<keyword evidence="6 8" id="KW-0560">Oxidoreductase</keyword>
<dbReference type="Proteomes" id="UP000426027">
    <property type="component" value="Chromosome"/>
</dbReference>
<dbReference type="AlphaFoldDB" id="A0A6I6GMV5"/>
<name>A0A6I6GMV5_9BACT</name>
<evidence type="ECO:0000313" key="9">
    <source>
        <dbReference type="Proteomes" id="UP000426027"/>
    </source>
</evidence>
<evidence type="ECO:0000256" key="3">
    <source>
        <dbReference type="ARBA" id="ARBA00012929"/>
    </source>
</evidence>
<evidence type="ECO:0000256" key="4">
    <source>
        <dbReference type="ARBA" id="ARBA00017099"/>
    </source>
</evidence>
<dbReference type="InterPro" id="IPR029903">
    <property type="entry name" value="RmlD-like-bd"/>
</dbReference>
<keyword evidence="6" id="KW-0521">NADP</keyword>
<gene>
    <name evidence="8" type="primary">rfbD</name>
    <name evidence="8" type="ORF">GLV81_09270</name>
</gene>